<evidence type="ECO:0000313" key="3">
    <source>
        <dbReference type="WBParaSite" id="SSTP_0000790200.1"/>
    </source>
</evidence>
<organism evidence="3">
    <name type="scientific">Strongyloides stercoralis</name>
    <name type="common">Threadworm</name>
    <dbReference type="NCBI Taxonomy" id="6248"/>
    <lineage>
        <taxon>Eukaryota</taxon>
        <taxon>Metazoa</taxon>
        <taxon>Ecdysozoa</taxon>
        <taxon>Nematoda</taxon>
        <taxon>Chromadorea</taxon>
        <taxon>Rhabditida</taxon>
        <taxon>Tylenchina</taxon>
        <taxon>Panagrolaimomorpha</taxon>
        <taxon>Strongyloidoidea</taxon>
        <taxon>Strongyloididae</taxon>
        <taxon>Strongyloides</taxon>
    </lineage>
</organism>
<accession>A0A0K0EEJ0</accession>
<keyword evidence="1" id="KW-0812">Transmembrane</keyword>
<keyword evidence="2" id="KW-1185">Reference proteome</keyword>
<dbReference type="WBParaSite" id="TCONS_00009703.p1">
    <property type="protein sequence ID" value="TCONS_00009703.p1"/>
    <property type="gene ID" value="XLOC_007473"/>
</dbReference>
<reference evidence="3" key="1">
    <citation type="submission" date="2015-08" db="UniProtKB">
        <authorList>
            <consortium name="WormBaseParasite"/>
        </authorList>
    </citation>
    <scope>IDENTIFICATION</scope>
</reference>
<evidence type="ECO:0000313" key="4">
    <source>
        <dbReference type="WBParaSite" id="TCONS_00009703.p1"/>
    </source>
</evidence>
<dbReference type="Proteomes" id="UP000035681">
    <property type="component" value="Unplaced"/>
</dbReference>
<sequence>MKSKKGPFTNISYTSSLFGCKIHLTILFILSIFAIQLNNVAEGKLNKWDQATALWGKRSSDTLMDEYDFQPNLFFTNGYYMAKRPSTNWQQMNSLWGKRSSKWDNANALWGKRATWKSADGLWGKRASTWNNANGLWGR</sequence>
<dbReference type="PROSITE" id="PS51257">
    <property type="entry name" value="PROKAR_LIPOPROTEIN"/>
    <property type="match status" value="1"/>
</dbReference>
<protein>
    <submittedName>
        <fullName evidence="3 4">Uncharacterized protein</fullName>
    </submittedName>
</protein>
<dbReference type="AlphaFoldDB" id="A0A0K0EEJ0"/>
<dbReference type="STRING" id="6248.A0A0K0EEJ0"/>
<name>A0A0K0EEJ0_STRER</name>
<keyword evidence="1" id="KW-1133">Transmembrane helix</keyword>
<evidence type="ECO:0000256" key="1">
    <source>
        <dbReference type="SAM" id="Phobius"/>
    </source>
</evidence>
<feature type="transmembrane region" description="Helical" evidence="1">
    <location>
        <begin position="12"/>
        <end position="35"/>
    </location>
</feature>
<evidence type="ECO:0000313" key="2">
    <source>
        <dbReference type="Proteomes" id="UP000035681"/>
    </source>
</evidence>
<keyword evidence="1" id="KW-0472">Membrane</keyword>
<dbReference type="WBParaSite" id="SSTP_0000790200.1">
    <property type="protein sequence ID" value="SSTP_0000790200.1"/>
    <property type="gene ID" value="SSTP_0000790200"/>
</dbReference>
<proteinExistence type="predicted"/>